<dbReference type="InterPro" id="IPR001287">
    <property type="entry name" value="NO2-reductase_Cu"/>
</dbReference>
<evidence type="ECO:0000256" key="4">
    <source>
        <dbReference type="ARBA" id="ARBA00011233"/>
    </source>
</evidence>
<feature type="binding site" description="type 1 copper site" evidence="12">
    <location>
        <position position="892"/>
    </location>
    <ligand>
        <name>Cu cation</name>
        <dbReference type="ChEBI" id="CHEBI:23378"/>
        <label>1</label>
    </ligand>
</feature>
<dbReference type="InterPro" id="IPR008972">
    <property type="entry name" value="Cupredoxin"/>
</dbReference>
<protein>
    <recommendedName>
        <fullName evidence="6">Copper-containing nitrite reductase</fullName>
        <ecNumber evidence="5">1.7.2.1</ecNumber>
    </recommendedName>
</protein>
<organism evidence="16 17">
    <name type="scientific">Phytoactinopolyspora halotolerans</name>
    <dbReference type="NCBI Taxonomy" id="1981512"/>
    <lineage>
        <taxon>Bacteria</taxon>
        <taxon>Bacillati</taxon>
        <taxon>Actinomycetota</taxon>
        <taxon>Actinomycetes</taxon>
        <taxon>Jiangellales</taxon>
        <taxon>Jiangellaceae</taxon>
        <taxon>Phytoactinopolyspora</taxon>
    </lineage>
</organism>
<dbReference type="AlphaFoldDB" id="A0A6L9S6E1"/>
<proteinExistence type="inferred from homology"/>
<feature type="transmembrane region" description="Helical" evidence="14">
    <location>
        <begin position="400"/>
        <end position="419"/>
    </location>
</feature>
<feature type="transmembrane region" description="Helical" evidence="14">
    <location>
        <begin position="204"/>
        <end position="224"/>
    </location>
</feature>
<evidence type="ECO:0000256" key="9">
    <source>
        <dbReference type="ARBA" id="ARBA00023002"/>
    </source>
</evidence>
<evidence type="ECO:0000256" key="7">
    <source>
        <dbReference type="ARBA" id="ARBA00022723"/>
    </source>
</evidence>
<dbReference type="GO" id="GO:0050421">
    <property type="term" value="F:nitrite reductase (NO-forming) activity"/>
    <property type="evidence" value="ECO:0007669"/>
    <property type="project" value="UniProtKB-EC"/>
</dbReference>
<dbReference type="Proteomes" id="UP000475214">
    <property type="component" value="Unassembled WGS sequence"/>
</dbReference>
<dbReference type="InterPro" id="IPR045087">
    <property type="entry name" value="Cu-oxidase_fam"/>
</dbReference>
<dbReference type="GO" id="GO:0005507">
    <property type="term" value="F:copper ion binding"/>
    <property type="evidence" value="ECO:0007669"/>
    <property type="project" value="InterPro"/>
</dbReference>
<dbReference type="CDD" id="cd11020">
    <property type="entry name" value="CuRO_1_CuNIR"/>
    <property type="match status" value="1"/>
</dbReference>
<dbReference type="InterPro" id="IPR011707">
    <property type="entry name" value="Cu-oxidase-like_N"/>
</dbReference>
<keyword evidence="10 12" id="KW-0186">Copper</keyword>
<keyword evidence="8" id="KW-0677">Repeat</keyword>
<evidence type="ECO:0000259" key="15">
    <source>
        <dbReference type="Pfam" id="PF07732"/>
    </source>
</evidence>
<feature type="binding site" description="type 1 copper site" evidence="12">
    <location>
        <position position="747"/>
    </location>
    <ligand>
        <name>Cu cation</name>
        <dbReference type="ChEBI" id="CHEBI:23378"/>
        <label>1</label>
    </ligand>
</feature>
<evidence type="ECO:0000256" key="14">
    <source>
        <dbReference type="SAM" id="Phobius"/>
    </source>
</evidence>
<sequence length="908" mass="94407">MAAAAGDRRELPLVEARTHPGPSYREPRLYRTAHAVIFGYLALAAVVLAADPAWLNTRWLTIHLVFLGAATTAIMVWSSHFSQALTRSVTGDRWLGRRVAVLTVGVVSVLGGVAPTGHSTLAVSIGAVTGVALILLAVGAHALVLARMARTRFGGPLKDVVWFYVAACGALSLGAPLGAALATGVPATVATSTGSFAAHLHLNIVGWVGLTVLGSLLMLGPATLRARMHPRVPRAVRPVLGTGVVGLALTVAGLWADVHVVAVAGLGLYIAGIGILMVALAATARNSRARRGPALALGLGMGWFAAYLVLDLVAVATDGSAGAVRLVTDKVPMLALGFLAQVLIAALTFLLPVLFGGGPAGHKSLAGRLALGWSVRLGVLNVGVVLLASVDTGGWRTLGWLLAAGALVAFLTLAVSVLIPEAVSTRLRWAWTPAVVVAPVIVLLTAIAAVPGGDDGSAASATSATSAAGSDRERHVVDVVLSDFHVEPARLEVPGGADLVLRVRNEGVHNHDLRLENDGDTFATRSLRGGEEDELHVGTVTEAVEAWCTIGAHRQAGMEMEIVPVDAASGDLEDDGATTHETNPGAGGGHGMHDGETSGDVSGADGATATNGSPDLEAALSGTPSQGKDFEARDARLEPAPGGTVHEIRLPVQETDVVVAPGIQRRMWTFGGSVPGPVLRGKVGDVVEVTLVNEGSMAHSIDFHASEVAPDVEMRSIEPGESLVYRFRAERAGVWMYHCGTAPVLQHVANGMYGAVVIDPPELEPVDHEYLLVQSDMYVGDGDEPAPLDDARRGAYDLVTFNGYVNQYLHDPLTVGVGERVRIWVLAAGPNGGSAFHVVGSQFETVFKEGGYLLRPDEELRGGSQTLDLAASQGGFVEFTLDRPGEYPFLTHRLGDAALGATGLMLAE</sequence>
<keyword evidence="14" id="KW-0812">Transmembrane</keyword>
<feature type="binding site" description="type 1 copper site" evidence="12">
    <location>
        <position position="699"/>
    </location>
    <ligand>
        <name>Cu cation</name>
        <dbReference type="ChEBI" id="CHEBI:23378"/>
        <label>1</label>
    </ligand>
</feature>
<comment type="similarity">
    <text evidence="3">Belongs to the multicopper oxidase family.</text>
</comment>
<feature type="transmembrane region" description="Helical" evidence="14">
    <location>
        <begin position="236"/>
        <end position="256"/>
    </location>
</feature>
<feature type="binding site" description="type 1 copper site" evidence="12">
    <location>
        <position position="738"/>
    </location>
    <ligand>
        <name>Cu cation</name>
        <dbReference type="ChEBI" id="CHEBI:23378"/>
        <label>1</label>
    </ligand>
</feature>
<name>A0A6L9S6E1_9ACTN</name>
<comment type="subunit">
    <text evidence="4">Homotrimer.</text>
</comment>
<evidence type="ECO:0000256" key="3">
    <source>
        <dbReference type="ARBA" id="ARBA00010609"/>
    </source>
</evidence>
<dbReference type="PANTHER" id="PTHR11709">
    <property type="entry name" value="MULTI-COPPER OXIDASE"/>
    <property type="match status" value="1"/>
</dbReference>
<feature type="transmembrane region" description="Helical" evidence="14">
    <location>
        <begin position="369"/>
        <end position="388"/>
    </location>
</feature>
<keyword evidence="14" id="KW-0472">Membrane</keyword>
<keyword evidence="7 12" id="KW-0479">Metal-binding</keyword>
<dbReference type="EMBL" id="JAAGOA010000006">
    <property type="protein sequence ID" value="NEE00639.1"/>
    <property type="molecule type" value="Genomic_DNA"/>
</dbReference>
<accession>A0A6L9S6E1</accession>
<evidence type="ECO:0000256" key="2">
    <source>
        <dbReference type="ARBA" id="ARBA00001973"/>
    </source>
</evidence>
<feature type="binding site" description="type 1 copper site" evidence="12">
    <location>
        <position position="704"/>
    </location>
    <ligand>
        <name>Cu cation</name>
        <dbReference type="ChEBI" id="CHEBI:23378"/>
        <label>1</label>
    </ligand>
</feature>
<evidence type="ECO:0000256" key="1">
    <source>
        <dbReference type="ARBA" id="ARBA00001960"/>
    </source>
</evidence>
<dbReference type="Gene3D" id="2.60.40.420">
    <property type="entry name" value="Cupredoxins - blue copper proteins"/>
    <property type="match status" value="3"/>
</dbReference>
<gene>
    <name evidence="16" type="ORF">G1H10_10710</name>
</gene>
<evidence type="ECO:0000256" key="12">
    <source>
        <dbReference type="PIRSR" id="PIRSR601287-1"/>
    </source>
</evidence>
<dbReference type="RefSeq" id="WP_163736698.1">
    <property type="nucleotide sequence ID" value="NZ_JAAGOA010000006.1"/>
</dbReference>
<feature type="transmembrane region" description="Helical" evidence="14">
    <location>
        <begin position="294"/>
        <end position="314"/>
    </location>
</feature>
<feature type="transmembrane region" description="Helical" evidence="14">
    <location>
        <begin position="161"/>
        <end position="184"/>
    </location>
</feature>
<dbReference type="PANTHER" id="PTHR11709:SF394">
    <property type="entry name" value="FI03373P-RELATED"/>
    <property type="match status" value="1"/>
</dbReference>
<evidence type="ECO:0000256" key="10">
    <source>
        <dbReference type="ARBA" id="ARBA00023008"/>
    </source>
</evidence>
<feature type="transmembrane region" description="Helical" evidence="14">
    <location>
        <begin position="99"/>
        <end position="117"/>
    </location>
</feature>
<feature type="region of interest" description="Disordered" evidence="13">
    <location>
        <begin position="569"/>
        <end position="629"/>
    </location>
</feature>
<feature type="transmembrane region" description="Helical" evidence="14">
    <location>
        <begin position="262"/>
        <end position="282"/>
    </location>
</feature>
<dbReference type="PRINTS" id="PR00695">
    <property type="entry name" value="CUNO2RDTASE"/>
</dbReference>
<feature type="transmembrane region" description="Helical" evidence="14">
    <location>
        <begin position="334"/>
        <end position="357"/>
    </location>
</feature>
<evidence type="ECO:0000256" key="8">
    <source>
        <dbReference type="ARBA" id="ARBA00022737"/>
    </source>
</evidence>
<comment type="cofactor">
    <cofactor evidence="1 12">
        <name>Cu(+)</name>
        <dbReference type="ChEBI" id="CHEBI:49552"/>
    </cofactor>
</comment>
<evidence type="ECO:0000256" key="6">
    <source>
        <dbReference type="ARBA" id="ARBA00017290"/>
    </source>
</evidence>
<feature type="transmembrane region" description="Helical" evidence="14">
    <location>
        <begin position="60"/>
        <end position="78"/>
    </location>
</feature>
<feature type="transmembrane region" description="Helical" evidence="14">
    <location>
        <begin position="35"/>
        <end position="54"/>
    </location>
</feature>
<comment type="caution">
    <text evidence="16">The sequence shown here is derived from an EMBL/GenBank/DDBJ whole genome shotgun (WGS) entry which is preliminary data.</text>
</comment>
<feature type="binding site" description="type 1 copper site" evidence="12">
    <location>
        <position position="739"/>
    </location>
    <ligand>
        <name>Cu cation</name>
        <dbReference type="ChEBI" id="CHEBI:23378"/>
        <label>1</label>
    </ligand>
</feature>
<feature type="transmembrane region" description="Helical" evidence="14">
    <location>
        <begin position="431"/>
        <end position="450"/>
    </location>
</feature>
<keyword evidence="14" id="KW-1133">Transmembrane helix</keyword>
<evidence type="ECO:0000256" key="13">
    <source>
        <dbReference type="SAM" id="MobiDB-lite"/>
    </source>
</evidence>
<feature type="transmembrane region" description="Helical" evidence="14">
    <location>
        <begin position="123"/>
        <end position="149"/>
    </location>
</feature>
<evidence type="ECO:0000256" key="11">
    <source>
        <dbReference type="ARBA" id="ARBA00049340"/>
    </source>
</evidence>
<keyword evidence="9" id="KW-0560">Oxidoreductase</keyword>
<keyword evidence="17" id="KW-1185">Reference proteome</keyword>
<feature type="binding site" description="type 1 copper site" evidence="12">
    <location>
        <position position="752"/>
    </location>
    <ligand>
        <name>Cu cation</name>
        <dbReference type="ChEBI" id="CHEBI:23378"/>
        <label>1</label>
    </ligand>
</feature>
<dbReference type="SUPFAM" id="SSF49503">
    <property type="entry name" value="Cupredoxins"/>
    <property type="match status" value="3"/>
</dbReference>
<evidence type="ECO:0000256" key="5">
    <source>
        <dbReference type="ARBA" id="ARBA00011882"/>
    </source>
</evidence>
<feature type="domain" description="Plastocyanin-like" evidence="15">
    <location>
        <begin position="652"/>
        <end position="762"/>
    </location>
</feature>
<comment type="cofactor">
    <cofactor evidence="2 12">
        <name>Cu(2+)</name>
        <dbReference type="ChEBI" id="CHEBI:29036"/>
    </cofactor>
</comment>
<reference evidence="16 17" key="1">
    <citation type="submission" date="2020-02" db="EMBL/GenBank/DDBJ databases">
        <authorList>
            <person name="Li X.-J."/>
            <person name="Han X.-M."/>
        </authorList>
    </citation>
    <scope>NUCLEOTIDE SEQUENCE [LARGE SCALE GENOMIC DNA]</scope>
    <source>
        <strain evidence="16 17">CCTCC AB 2017055</strain>
    </source>
</reference>
<comment type="catalytic activity">
    <reaction evidence="11">
        <text>nitric oxide + Fe(III)-[cytochrome c] + H2O = Fe(II)-[cytochrome c] + nitrite + 2 H(+)</text>
        <dbReference type="Rhea" id="RHEA:15233"/>
        <dbReference type="Rhea" id="RHEA-COMP:10350"/>
        <dbReference type="Rhea" id="RHEA-COMP:14399"/>
        <dbReference type="ChEBI" id="CHEBI:15377"/>
        <dbReference type="ChEBI" id="CHEBI:15378"/>
        <dbReference type="ChEBI" id="CHEBI:16301"/>
        <dbReference type="ChEBI" id="CHEBI:16480"/>
        <dbReference type="ChEBI" id="CHEBI:29033"/>
        <dbReference type="ChEBI" id="CHEBI:29034"/>
        <dbReference type="EC" id="1.7.2.1"/>
    </reaction>
</comment>
<evidence type="ECO:0000313" key="17">
    <source>
        <dbReference type="Proteomes" id="UP000475214"/>
    </source>
</evidence>
<dbReference type="CDD" id="cd04208">
    <property type="entry name" value="CuRO_2_CuNIR"/>
    <property type="match status" value="1"/>
</dbReference>
<dbReference type="EC" id="1.7.2.1" evidence="5"/>
<evidence type="ECO:0000313" key="16">
    <source>
        <dbReference type="EMBL" id="NEE00639.1"/>
    </source>
</evidence>
<dbReference type="Pfam" id="PF07732">
    <property type="entry name" value="Cu-oxidase_3"/>
    <property type="match status" value="1"/>
</dbReference>